<dbReference type="SUPFAM" id="SSF56925">
    <property type="entry name" value="OMPA-like"/>
    <property type="match status" value="1"/>
</dbReference>
<dbReference type="GO" id="GO:0010207">
    <property type="term" value="P:photosystem II assembly"/>
    <property type="evidence" value="ECO:0007669"/>
    <property type="project" value="InterPro"/>
</dbReference>
<dbReference type="GO" id="GO:0009654">
    <property type="term" value="C:photosystem II oxygen evolving complex"/>
    <property type="evidence" value="ECO:0007669"/>
    <property type="project" value="InterPro"/>
</dbReference>
<reference evidence="7" key="1">
    <citation type="journal article" date="2021" name="Plant Cell">
        <title>Unique peripheral antennas in the photosystems of the streptophyte alga Mesostigma viride.</title>
        <authorList>
            <person name="Aso M."/>
            <person name="Matsumae R."/>
            <person name="Tanaka A."/>
            <person name="Tanaka R."/>
            <person name="Takabayashi A."/>
        </authorList>
    </citation>
    <scope>NUCLEOTIDE SEQUENCE</scope>
    <source>
        <tissue evidence="7">Whole cell</tissue>
    </source>
</reference>
<gene>
    <name evidence="7" type="primary">PSBO</name>
</gene>
<protein>
    <submittedName>
        <fullName evidence="7">Photosystem II subunit O</fullName>
    </submittedName>
</protein>
<evidence type="ECO:0000256" key="2">
    <source>
        <dbReference type="ARBA" id="ARBA00009838"/>
    </source>
</evidence>
<dbReference type="EMBL" id="ICQU01000010">
    <property type="protein sequence ID" value="LAC45495.1"/>
    <property type="molecule type" value="mRNA"/>
</dbReference>
<keyword evidence="6" id="KW-0604">Photosystem II</keyword>
<evidence type="ECO:0000256" key="1">
    <source>
        <dbReference type="ARBA" id="ARBA00004370"/>
    </source>
</evidence>
<dbReference type="InterPro" id="IPR011250">
    <property type="entry name" value="OMP/PagP_B-barrel"/>
</dbReference>
<dbReference type="Gene3D" id="2.40.160.30">
    <property type="entry name" value="Photosystem II, cytochrome c-550 precursor"/>
    <property type="match status" value="1"/>
</dbReference>
<proteinExistence type="evidence at transcript level"/>
<comment type="subcellular location">
    <subcellularLocation>
        <location evidence="1">Membrane</location>
    </subcellularLocation>
</comment>
<dbReference type="PANTHER" id="PTHR34058">
    <property type="entry name" value="OXYGEN-EVOLVING ENHANCER PROTEIN 1-2, CHLOROPLASTIC"/>
    <property type="match status" value="1"/>
</dbReference>
<dbReference type="AlphaFoldDB" id="A0A7S4X3M9"/>
<comment type="similarity">
    <text evidence="2">Belongs to the PsbO family.</text>
</comment>
<evidence type="ECO:0000256" key="4">
    <source>
        <dbReference type="ARBA" id="ARBA00023078"/>
    </source>
</evidence>
<evidence type="ECO:0000256" key="6">
    <source>
        <dbReference type="ARBA" id="ARBA00023276"/>
    </source>
</evidence>
<name>A0A7S4X3M9_MESVI</name>
<dbReference type="Gene3D" id="3.30.2050.10">
    <property type="entry name" value="photosynthetic oxygen evolving center domain"/>
    <property type="match status" value="1"/>
</dbReference>
<dbReference type="Pfam" id="PF01716">
    <property type="entry name" value="MSP"/>
    <property type="match status" value="1"/>
</dbReference>
<evidence type="ECO:0000256" key="5">
    <source>
        <dbReference type="ARBA" id="ARBA00023136"/>
    </source>
</evidence>
<dbReference type="InterPro" id="IPR002628">
    <property type="entry name" value="PsbO"/>
</dbReference>
<keyword evidence="3" id="KW-0602">Photosynthesis</keyword>
<dbReference type="GO" id="GO:0042549">
    <property type="term" value="P:photosystem II stabilization"/>
    <property type="evidence" value="ECO:0007669"/>
    <property type="project" value="InterPro"/>
</dbReference>
<accession>A0A7S4X3M9</accession>
<organism evidence="7">
    <name type="scientific">Mesostigma viride</name>
    <name type="common">Green alga</name>
    <dbReference type="NCBI Taxonomy" id="41882"/>
    <lineage>
        <taxon>Eukaryota</taxon>
        <taxon>Viridiplantae</taxon>
        <taxon>Streptophyta</taxon>
        <taxon>Mesostigmatophyceae</taxon>
        <taxon>Mesostigmatales</taxon>
        <taxon>Mesostigmataceae</taxon>
        <taxon>Mesostigma</taxon>
    </lineage>
</organism>
<keyword evidence="5" id="KW-0472">Membrane</keyword>
<dbReference type="GO" id="GO:0010242">
    <property type="term" value="F:oxygen evolving activity"/>
    <property type="evidence" value="ECO:0007669"/>
    <property type="project" value="InterPro"/>
</dbReference>
<sequence>MQAVSASISVSKTAFFAEPVSAKTAKVGSAKIAAPRSVVCSAEKSVAVKLQEAGKAACAFALSAVLAGNANAAFTKDELNQLSYLDIKGTGLANTCAVIDNASTDLKVAGGKYKVAKFCLEPTSVKVKEESILKGGAPEFVDTKLLTRMTYTLDEISGSMTVGSDGSIQFKEEDGIDYAATTVQLPGGERVPFLFSVKELAATGNLNQWGGSFKVPSYRGATFLDPKGRGMATGYDTAIALPAGGDTDKLAKENLKKTTTLSGNIVLQTAGINKETNELVGIFESVQPSDTDLGAKVPKEVKIQGVWYLQLVKA</sequence>
<keyword evidence="4" id="KW-0793">Thylakoid</keyword>
<evidence type="ECO:0000313" key="7">
    <source>
        <dbReference type="EMBL" id="LAC45495.1"/>
    </source>
</evidence>
<evidence type="ECO:0000256" key="3">
    <source>
        <dbReference type="ARBA" id="ARBA00022531"/>
    </source>
</evidence>